<evidence type="ECO:0008006" key="5">
    <source>
        <dbReference type="Google" id="ProtNLM"/>
    </source>
</evidence>
<dbReference type="AlphaFoldDB" id="A0A5M8PGM9"/>
<keyword evidence="2" id="KW-0812">Transmembrane</keyword>
<sequence>MVTSTVTHDPFIVFLDTRSDEVTQTQPIQTSFIVEMADGQPTVTSTQTDQPTSSVTTASNPSSSLDAGVVPGTTIPTKATSTSVPSSGRSTPGSHLSKAALGVGVCVLSILSIISIYYLYRQIKRRIRLRRVSKIPQPPTTPSNWSTSPLSSPNNLEKGGKSPSSAQTRPSTPRKLAESGSEKTSWHVGPEDDRQQIKQSDEDNMALAEGHNSDAGERNIQGGLREATSLRRERLFRLRAPNHSPRPQAEGRELCHTLPAYDNSSFPPLPQQGPAEVRELTSILKRPPNAQSDAVTAAARGNGTGWLGSVQTRFGVEREKYKPTFAEEKRPGCKKGVTFAGYQVREFGLTPTPSSTTSVAGRSADVQ</sequence>
<feature type="compositionally biased region" description="Polar residues" evidence="1">
    <location>
        <begin position="162"/>
        <end position="171"/>
    </location>
</feature>
<evidence type="ECO:0000256" key="1">
    <source>
        <dbReference type="SAM" id="MobiDB-lite"/>
    </source>
</evidence>
<protein>
    <recommendedName>
        <fullName evidence="5">Transmembrane protein</fullName>
    </recommendedName>
</protein>
<feature type="region of interest" description="Disordered" evidence="1">
    <location>
        <begin position="348"/>
        <end position="367"/>
    </location>
</feature>
<evidence type="ECO:0000313" key="3">
    <source>
        <dbReference type="EMBL" id="KAA6408223.1"/>
    </source>
</evidence>
<name>A0A5M8PGM9_9LECA</name>
<organism evidence="3 4">
    <name type="scientific">Lasallia pustulata</name>
    <dbReference type="NCBI Taxonomy" id="136370"/>
    <lineage>
        <taxon>Eukaryota</taxon>
        <taxon>Fungi</taxon>
        <taxon>Dikarya</taxon>
        <taxon>Ascomycota</taxon>
        <taxon>Pezizomycotina</taxon>
        <taxon>Lecanoromycetes</taxon>
        <taxon>OSLEUM clade</taxon>
        <taxon>Umbilicariomycetidae</taxon>
        <taxon>Umbilicariales</taxon>
        <taxon>Umbilicariaceae</taxon>
        <taxon>Lasallia</taxon>
    </lineage>
</organism>
<keyword evidence="2" id="KW-1133">Transmembrane helix</keyword>
<feature type="compositionally biased region" description="Polar residues" evidence="1">
    <location>
        <begin position="41"/>
        <end position="51"/>
    </location>
</feature>
<evidence type="ECO:0000313" key="4">
    <source>
        <dbReference type="Proteomes" id="UP000324767"/>
    </source>
</evidence>
<feature type="region of interest" description="Disordered" evidence="1">
    <location>
        <begin position="41"/>
        <end position="95"/>
    </location>
</feature>
<dbReference type="EMBL" id="VXIT01000014">
    <property type="protein sequence ID" value="KAA6408223.1"/>
    <property type="molecule type" value="Genomic_DNA"/>
</dbReference>
<feature type="transmembrane region" description="Helical" evidence="2">
    <location>
        <begin position="99"/>
        <end position="120"/>
    </location>
</feature>
<accession>A0A5M8PGM9</accession>
<feature type="compositionally biased region" description="Polar residues" evidence="1">
    <location>
        <begin position="351"/>
        <end position="367"/>
    </location>
</feature>
<gene>
    <name evidence="3" type="ORF">FRX48_07965</name>
</gene>
<comment type="caution">
    <text evidence="3">The sequence shown here is derived from an EMBL/GenBank/DDBJ whole genome shotgun (WGS) entry which is preliminary data.</text>
</comment>
<feature type="compositionally biased region" description="Basic and acidic residues" evidence="1">
    <location>
        <begin position="175"/>
        <end position="193"/>
    </location>
</feature>
<dbReference type="OrthoDB" id="5379860at2759"/>
<dbReference type="Proteomes" id="UP000324767">
    <property type="component" value="Unassembled WGS sequence"/>
</dbReference>
<feature type="compositionally biased region" description="Low complexity" evidence="1">
    <location>
        <begin position="52"/>
        <end position="64"/>
    </location>
</feature>
<proteinExistence type="predicted"/>
<keyword evidence="2" id="KW-0472">Membrane</keyword>
<evidence type="ECO:0000256" key="2">
    <source>
        <dbReference type="SAM" id="Phobius"/>
    </source>
</evidence>
<reference evidence="3 4" key="1">
    <citation type="submission" date="2019-09" db="EMBL/GenBank/DDBJ databases">
        <title>The hologenome of the rock-dwelling lichen Lasallia pustulata.</title>
        <authorList>
            <person name="Greshake Tzovaras B."/>
            <person name="Segers F."/>
            <person name="Bicker A."/>
            <person name="Dal Grande F."/>
            <person name="Otte J."/>
            <person name="Hankeln T."/>
            <person name="Schmitt I."/>
            <person name="Ebersberger I."/>
        </authorList>
    </citation>
    <scope>NUCLEOTIDE SEQUENCE [LARGE SCALE GENOMIC DNA]</scope>
    <source>
        <strain evidence="3">A1-1</strain>
    </source>
</reference>
<feature type="compositionally biased region" description="Polar residues" evidence="1">
    <location>
        <begin position="74"/>
        <end position="94"/>
    </location>
</feature>
<feature type="compositionally biased region" description="Low complexity" evidence="1">
    <location>
        <begin position="142"/>
        <end position="156"/>
    </location>
</feature>
<feature type="region of interest" description="Disordered" evidence="1">
    <location>
        <begin position="134"/>
        <end position="193"/>
    </location>
</feature>